<keyword evidence="3" id="KW-1185">Reference proteome</keyword>
<dbReference type="InterPro" id="IPR035986">
    <property type="entry name" value="PKD_dom_sf"/>
</dbReference>
<evidence type="ECO:0000313" key="3">
    <source>
        <dbReference type="Proteomes" id="UP000184192"/>
    </source>
</evidence>
<protein>
    <recommendedName>
        <fullName evidence="1">PKD domain-containing protein</fullName>
    </recommendedName>
</protein>
<dbReference type="SUPFAM" id="SSF49299">
    <property type="entry name" value="PKD domain"/>
    <property type="match status" value="1"/>
</dbReference>
<dbReference type="AlphaFoldDB" id="A0A1M6EJE6"/>
<dbReference type="InterPro" id="IPR022409">
    <property type="entry name" value="PKD/Chitinase_dom"/>
</dbReference>
<dbReference type="GeneID" id="92711950"/>
<proteinExistence type="predicted"/>
<dbReference type="CDD" id="cd00146">
    <property type="entry name" value="PKD"/>
    <property type="match status" value="1"/>
</dbReference>
<accession>A0A1M6EJE6</accession>
<dbReference type="Proteomes" id="UP000184192">
    <property type="component" value="Unassembled WGS sequence"/>
</dbReference>
<reference evidence="3" key="1">
    <citation type="submission" date="2016-11" db="EMBL/GenBank/DDBJ databases">
        <authorList>
            <person name="Varghese N."/>
            <person name="Submissions S."/>
        </authorList>
    </citation>
    <scope>NUCLEOTIDE SEQUENCE [LARGE SCALE GENOMIC DNA]</scope>
    <source>
        <strain evidence="3">DSM 26884</strain>
    </source>
</reference>
<name>A0A1M6EJE6_9BACE</name>
<evidence type="ECO:0000313" key="2">
    <source>
        <dbReference type="EMBL" id="SHI85632.1"/>
    </source>
</evidence>
<dbReference type="eggNOG" id="COG3209">
    <property type="taxonomic scope" value="Bacteria"/>
</dbReference>
<dbReference type="Gene3D" id="2.60.40.10">
    <property type="entry name" value="Immunoglobulins"/>
    <property type="match status" value="1"/>
</dbReference>
<dbReference type="InterPro" id="IPR000601">
    <property type="entry name" value="PKD_dom"/>
</dbReference>
<dbReference type="PROSITE" id="PS50093">
    <property type="entry name" value="PKD"/>
    <property type="match status" value="1"/>
</dbReference>
<organism evidence="2 3">
    <name type="scientific">Bacteroides stercorirosoris</name>
    <dbReference type="NCBI Taxonomy" id="871324"/>
    <lineage>
        <taxon>Bacteria</taxon>
        <taxon>Pseudomonadati</taxon>
        <taxon>Bacteroidota</taxon>
        <taxon>Bacteroidia</taxon>
        <taxon>Bacteroidales</taxon>
        <taxon>Bacteroidaceae</taxon>
        <taxon>Bacteroides</taxon>
    </lineage>
</organism>
<gene>
    <name evidence="2" type="ORF">SAMN05444350_109131</name>
</gene>
<dbReference type="InterPro" id="IPR013783">
    <property type="entry name" value="Ig-like_fold"/>
</dbReference>
<dbReference type="RefSeq" id="WP_073313405.1">
    <property type="nucleotide sequence ID" value="NZ_FQZN01000009.1"/>
</dbReference>
<dbReference type="SMART" id="SM00089">
    <property type="entry name" value="PKD"/>
    <property type="match status" value="1"/>
</dbReference>
<dbReference type="EMBL" id="FQZN01000009">
    <property type="protein sequence ID" value="SHI85632.1"/>
    <property type="molecule type" value="Genomic_DNA"/>
</dbReference>
<sequence length="1239" mass="141767">MKKISVLFLLIIWFAFTATITAQNTVLSPAFPQVIPQSPEVNRLIGMINYPVSYNTGLVKTEIPIYEIKLNSGYTLPVKLVYQSSGFKPNERSFVGAGWSLVAEPQIAHAVNGLPDETPYKGLYMNKGVNLNGEFVQDTLVDAMYGRYDLEPDQYFYLLPHKGGSFFLNRPANNNSKKEFVTVPYDPIRIGNSPDLKSFNITDTDGVRYDFIPIEYTETQTENQQTEAISVYKAERILTPNKESITFSYEGLTASSPYKYTLRNYEQSATLDIKRQSSNGDATIAYCNGKENVLTDEFINYPYEKSNGRKVKLIQRDVTGTSTVGTEMRISTYNVFHSDGIKDNDLVFMCNDTRTTNYWIQSISSKYLSRINFPGGSIEFTYAMITEYQTSQKVLNGIVIKDYLGNVVKRFQLLTERFGERPCLNGVLETSKDGLSQRQYSFQYWDRRGVAYDTPHVNPWGYYQLSGNNQTNIPELYTEFALYNDNGIPVDTMYFRYGGKDFYQNGDEAPGLTFMLKSVTYPTGGRTEFQYERNRFEESHRTKSVSNGSLRIKEIKNLQSDGTVASRRIFKYGRGEYGQGLPVRVLTFYDFMTSYEQVCYKQFAGMGPPSWLETYRVYKVDLHARPVVNDYLESSASIVYDYVAEYADEEGKCGKTVYEYDYSSLNAIRSVREAVPPYCPLLHKRANRPYKDWSVGQLLRKAVYDGKGNLLSEQKNTYRKIENLKQITYMKLEPQKSYLFYDPAVTSWETIRTLKIGRVVPNPVDSRAIAKGVPEPYRYDGSLSFFTGYKLLTSSEVKEYEGGRTFGRKTEYEYNDYLLPTMVKNTLNGGKTQVESVFYPTDFADEVSKTMVNRNIVRPVIHRVTTMGNVKYDVYNPYRLSSDIPVVDRIETGKGDKERETRIQFIRYDDYGNLLEAVKDGSQRISYIYGYGSLYPVAKLEGAGYESFPERFGQIKSYSDSTMLAGTCASLRSTLRGIGLVTSYTYRPLEGVSSVVAPNGNRKSFHYNKFGELAAELDYGNNKEKEYSYYYMRNKKVNLLRISISRAEKYLLGNITFNATVSSGNGGYKYQWFLTDDVDLQYQSQTSTSSGFAYNFTKTGTYRLTCTVTDSSGMVATDIISFEVIQELYVGFDNINYFEDGEERFMEAVINCPVDTEITFVLLYETNNYKGIRFYIDNNEFKRYGSSGMYDMVKVKFKKGTSRIYVVYNKTDQLCKVQMLEATNGVNIRFPLMLEGITK</sequence>
<feature type="domain" description="PKD" evidence="1">
    <location>
        <begin position="1054"/>
        <end position="1117"/>
    </location>
</feature>
<evidence type="ECO:0000259" key="1">
    <source>
        <dbReference type="PROSITE" id="PS50093"/>
    </source>
</evidence>